<keyword evidence="1" id="KW-1133">Transmembrane helix</keyword>
<accession>A0A383B8D6</accession>
<sequence>TFTQEEALEMIKQRDSEWKGKLSKLESIDSVKTVQIGQYEELIGKLENQSKTDSTLLSKKDKQIESLKEQNEANKKLAKLEKPSWYENKWLYFGYGAAAIIIPTYFGIKIVDIAN</sequence>
<proteinExistence type="predicted"/>
<name>A0A383B8D6_9ZZZZ</name>
<reference evidence="2" key="1">
    <citation type="submission" date="2018-05" db="EMBL/GenBank/DDBJ databases">
        <authorList>
            <person name="Lanie J.A."/>
            <person name="Ng W.-L."/>
            <person name="Kazmierczak K.M."/>
            <person name="Andrzejewski T.M."/>
            <person name="Davidsen T.M."/>
            <person name="Wayne K.J."/>
            <person name="Tettelin H."/>
            <person name="Glass J.I."/>
            <person name="Rusch D."/>
            <person name="Podicherti R."/>
            <person name="Tsui H.-C.T."/>
            <person name="Winkler M.E."/>
        </authorList>
    </citation>
    <scope>NUCLEOTIDE SEQUENCE</scope>
</reference>
<dbReference type="EMBL" id="UINC01198247">
    <property type="protein sequence ID" value="SVE16121.1"/>
    <property type="molecule type" value="Genomic_DNA"/>
</dbReference>
<evidence type="ECO:0000256" key="1">
    <source>
        <dbReference type="SAM" id="Phobius"/>
    </source>
</evidence>
<keyword evidence="1" id="KW-0472">Membrane</keyword>
<keyword evidence="1" id="KW-0812">Transmembrane</keyword>
<dbReference type="AlphaFoldDB" id="A0A383B8D6"/>
<protein>
    <submittedName>
        <fullName evidence="2">Uncharacterized protein</fullName>
    </submittedName>
</protein>
<evidence type="ECO:0000313" key="2">
    <source>
        <dbReference type="EMBL" id="SVE16121.1"/>
    </source>
</evidence>
<organism evidence="2">
    <name type="scientific">marine metagenome</name>
    <dbReference type="NCBI Taxonomy" id="408172"/>
    <lineage>
        <taxon>unclassified sequences</taxon>
        <taxon>metagenomes</taxon>
        <taxon>ecological metagenomes</taxon>
    </lineage>
</organism>
<feature type="transmembrane region" description="Helical" evidence="1">
    <location>
        <begin position="90"/>
        <end position="108"/>
    </location>
</feature>
<feature type="non-terminal residue" evidence="2">
    <location>
        <position position="1"/>
    </location>
</feature>
<gene>
    <name evidence="2" type="ORF">METZ01_LOCUS468975</name>
</gene>